<organism evidence="1 2">
    <name type="scientific">Daucus carota subsp. sativus</name>
    <name type="common">Carrot</name>
    <dbReference type="NCBI Taxonomy" id="79200"/>
    <lineage>
        <taxon>Eukaryota</taxon>
        <taxon>Viridiplantae</taxon>
        <taxon>Streptophyta</taxon>
        <taxon>Embryophyta</taxon>
        <taxon>Tracheophyta</taxon>
        <taxon>Spermatophyta</taxon>
        <taxon>Magnoliopsida</taxon>
        <taxon>eudicotyledons</taxon>
        <taxon>Gunneridae</taxon>
        <taxon>Pentapetalae</taxon>
        <taxon>asterids</taxon>
        <taxon>campanulids</taxon>
        <taxon>Apiales</taxon>
        <taxon>Apiaceae</taxon>
        <taxon>Apioideae</taxon>
        <taxon>Scandiceae</taxon>
        <taxon>Daucinae</taxon>
        <taxon>Daucus</taxon>
        <taxon>Daucus sect. Daucus</taxon>
    </lineage>
</organism>
<evidence type="ECO:0000313" key="1">
    <source>
        <dbReference type="EMBL" id="WOG82221.1"/>
    </source>
</evidence>
<keyword evidence="2" id="KW-1185">Reference proteome</keyword>
<sequence>MKKSFQNTPQTLNFDEPTVHANSLHNLEEAEYARVGGVKDDGFDLYEHDEVIDDEDC</sequence>
<accession>A0A166GBS0</accession>
<gene>
    <name evidence="1" type="ORF">DCAR_0101383</name>
</gene>
<reference evidence="1" key="1">
    <citation type="journal article" date="2016" name="Nat. Genet.">
        <title>A high-quality carrot genome assembly provides new insights into carotenoid accumulation and asterid genome evolution.</title>
        <authorList>
            <person name="Iorizzo M."/>
            <person name="Ellison S."/>
            <person name="Senalik D."/>
            <person name="Zeng P."/>
            <person name="Satapoomin P."/>
            <person name="Huang J."/>
            <person name="Bowman M."/>
            <person name="Iovene M."/>
            <person name="Sanseverino W."/>
            <person name="Cavagnaro P."/>
            <person name="Yildiz M."/>
            <person name="Macko-Podgorni A."/>
            <person name="Moranska E."/>
            <person name="Grzebelus E."/>
            <person name="Grzebelus D."/>
            <person name="Ashrafi H."/>
            <person name="Zheng Z."/>
            <person name="Cheng S."/>
            <person name="Spooner D."/>
            <person name="Van Deynze A."/>
            <person name="Simon P."/>
        </authorList>
    </citation>
    <scope>NUCLEOTIDE SEQUENCE</scope>
    <source>
        <tissue evidence="1">Leaf</tissue>
    </source>
</reference>
<reference evidence="1" key="2">
    <citation type="submission" date="2022-03" db="EMBL/GenBank/DDBJ databases">
        <title>Draft title - Genomic analysis of global carrot germplasm unveils the trajectory of domestication and the origin of high carotenoid orange carrot.</title>
        <authorList>
            <person name="Iorizzo M."/>
            <person name="Ellison S."/>
            <person name="Senalik D."/>
            <person name="Macko-Podgorni A."/>
            <person name="Grzebelus D."/>
            <person name="Bostan H."/>
            <person name="Rolling W."/>
            <person name="Curaba J."/>
            <person name="Simon P."/>
        </authorList>
    </citation>
    <scope>NUCLEOTIDE SEQUENCE</scope>
    <source>
        <tissue evidence="1">Leaf</tissue>
    </source>
</reference>
<protein>
    <submittedName>
        <fullName evidence="1">Uncharacterized protein</fullName>
    </submittedName>
</protein>
<dbReference type="Gramene" id="KZN08782">
    <property type="protein sequence ID" value="KZN08782"/>
    <property type="gene ID" value="DCAR_001438"/>
</dbReference>
<evidence type="ECO:0000313" key="2">
    <source>
        <dbReference type="Proteomes" id="UP000077755"/>
    </source>
</evidence>
<name>A0A166GBS0_DAUCS</name>
<proteinExistence type="predicted"/>
<dbReference type="Proteomes" id="UP000077755">
    <property type="component" value="Chromosome 1"/>
</dbReference>
<dbReference type="EMBL" id="CP093343">
    <property type="protein sequence ID" value="WOG82221.1"/>
    <property type="molecule type" value="Genomic_DNA"/>
</dbReference>
<dbReference type="AlphaFoldDB" id="A0A166GBS0"/>